<feature type="transmembrane region" description="Helical" evidence="6">
    <location>
        <begin position="410"/>
        <end position="428"/>
    </location>
</feature>
<protein>
    <submittedName>
        <fullName evidence="8">FtsX-like permease family protein</fullName>
    </submittedName>
</protein>
<keyword evidence="3 6" id="KW-0812">Transmembrane</keyword>
<evidence type="ECO:0000313" key="8">
    <source>
        <dbReference type="EMBL" id="MFC6879390.1"/>
    </source>
</evidence>
<evidence type="ECO:0000256" key="2">
    <source>
        <dbReference type="ARBA" id="ARBA00022475"/>
    </source>
</evidence>
<dbReference type="Pfam" id="PF02687">
    <property type="entry name" value="FtsX"/>
    <property type="match status" value="2"/>
</dbReference>
<keyword evidence="2" id="KW-1003">Cell membrane</keyword>
<feature type="transmembrane region" description="Helical" evidence="6">
    <location>
        <begin position="271"/>
        <end position="292"/>
    </location>
</feature>
<gene>
    <name evidence="8" type="ORF">ACFQKB_06380</name>
</gene>
<dbReference type="RefSeq" id="WP_378063102.1">
    <property type="nucleotide sequence ID" value="NZ_JBHSXS010000002.1"/>
</dbReference>
<keyword evidence="9" id="KW-1185">Reference proteome</keyword>
<evidence type="ECO:0000256" key="1">
    <source>
        <dbReference type="ARBA" id="ARBA00004651"/>
    </source>
</evidence>
<organism evidence="8 9">
    <name type="scientific">Actinomadura yumaensis</name>
    <dbReference type="NCBI Taxonomy" id="111807"/>
    <lineage>
        <taxon>Bacteria</taxon>
        <taxon>Bacillati</taxon>
        <taxon>Actinomycetota</taxon>
        <taxon>Actinomycetes</taxon>
        <taxon>Streptosporangiales</taxon>
        <taxon>Thermomonosporaceae</taxon>
        <taxon>Actinomadura</taxon>
    </lineage>
</organism>
<name>A0ABW2CEH8_9ACTN</name>
<feature type="domain" description="ABC3 transporter permease C-terminal" evidence="7">
    <location>
        <begin position="720"/>
        <end position="834"/>
    </location>
</feature>
<feature type="transmembrane region" description="Helical" evidence="6">
    <location>
        <begin position="492"/>
        <end position="511"/>
    </location>
</feature>
<reference evidence="9" key="1">
    <citation type="journal article" date="2019" name="Int. J. Syst. Evol. Microbiol.">
        <title>The Global Catalogue of Microorganisms (GCM) 10K type strain sequencing project: providing services to taxonomists for standard genome sequencing and annotation.</title>
        <authorList>
            <consortium name="The Broad Institute Genomics Platform"/>
            <consortium name="The Broad Institute Genome Sequencing Center for Infectious Disease"/>
            <person name="Wu L."/>
            <person name="Ma J."/>
        </authorList>
    </citation>
    <scope>NUCLEOTIDE SEQUENCE [LARGE SCALE GENOMIC DNA]</scope>
    <source>
        <strain evidence="9">JCM 3369</strain>
    </source>
</reference>
<evidence type="ECO:0000256" key="5">
    <source>
        <dbReference type="ARBA" id="ARBA00023136"/>
    </source>
</evidence>
<proteinExistence type="predicted"/>
<feature type="transmembrane region" description="Helical" evidence="6">
    <location>
        <begin position="361"/>
        <end position="383"/>
    </location>
</feature>
<feature type="transmembrane region" description="Helical" evidence="6">
    <location>
        <begin position="434"/>
        <end position="457"/>
    </location>
</feature>
<sequence>MLGLAAQMLRYRKSAFIATFLALAAGVTVLTVCGMLVESGLRYNGEPQRYAGAFAVVAKQEFAIQGPEKFGERETTKVTLPERGGVPDSLVADVAAVRGVQRAVADRTIPLAAAAAPKVPVSGHGWGSAVLAPYELVSGTAPQAQGEVTVDQRLAAAGRLRPGGTTAIIVGGAVQQVRVSGVVRTRNGQGPQAALFFTDEQAARLYPRPGRVDAIGVLPAKGADRAAVSAAVKRIVERAGAKLYTGDERGLAEQPEAAAAKSFTVEAGGAFGGYAMLIIGFVVAATVGLSVRHRRRDFALLRAIAATPGQVRTLILGEVGILALLGAAAGIPIGLLAALWLRDEMVDRGFVPDTYTVNGGVLTSLAVTAAVTAVALLSAWIAARRTTRIRPTEALGEAAVDPALGGKVRAVSGLALLGVAFALIALTGRAGGQTAMGVAVAMLYTFVLAIALLAPWINRAAAVALAPILRTVFGDSGYLAAANLRANARGMVAVLTALVLSVGFGGTVWFLQDNLQRQTAVQSKEGTTAQHALVGAVGLPPAAAAQARRIPGVRAATGVRRTSVIVPFMGDAMTVVAQGVDPQGAGRTMDLKVTSGNLNDLRAGTVAVSATQAGSSGWKIGDAARMWLGDGTPVTLKVVALYDRGFGFGDVTLSNETLAGHTPTGLDDHVLIRSAPGAAVGPDLSRLSNAYPGSTVTRTDQFTGELAKDLAISSWLNKLLVAVLVGYAVLAAANTLVMAALARARELSLLRLVGMTRRQVRRMANAEQTALLGVALTIGVAIAAVTLSSIVNALAGQPVPYVPALGWVVIIGGTVALALASTIVPIGRLLRTPPVEGMGIRE</sequence>
<dbReference type="EMBL" id="JBHSXS010000002">
    <property type="protein sequence ID" value="MFC6879390.1"/>
    <property type="molecule type" value="Genomic_DNA"/>
</dbReference>
<evidence type="ECO:0000259" key="7">
    <source>
        <dbReference type="Pfam" id="PF02687"/>
    </source>
</evidence>
<evidence type="ECO:0000313" key="9">
    <source>
        <dbReference type="Proteomes" id="UP001596380"/>
    </source>
</evidence>
<comment type="subcellular location">
    <subcellularLocation>
        <location evidence="1">Cell membrane</location>
        <topology evidence="1">Multi-pass membrane protein</topology>
    </subcellularLocation>
</comment>
<feature type="transmembrane region" description="Helical" evidence="6">
    <location>
        <begin position="313"/>
        <end position="341"/>
    </location>
</feature>
<feature type="transmembrane region" description="Helical" evidence="6">
    <location>
        <begin position="801"/>
        <end position="824"/>
    </location>
</feature>
<evidence type="ECO:0000256" key="3">
    <source>
        <dbReference type="ARBA" id="ARBA00022692"/>
    </source>
</evidence>
<feature type="transmembrane region" description="Helical" evidence="6">
    <location>
        <begin position="770"/>
        <end position="795"/>
    </location>
</feature>
<feature type="domain" description="ABC3 transporter permease C-terminal" evidence="7">
    <location>
        <begin position="271"/>
        <end position="390"/>
    </location>
</feature>
<evidence type="ECO:0000256" key="6">
    <source>
        <dbReference type="SAM" id="Phobius"/>
    </source>
</evidence>
<evidence type="ECO:0000256" key="4">
    <source>
        <dbReference type="ARBA" id="ARBA00022989"/>
    </source>
</evidence>
<feature type="transmembrane region" description="Helical" evidence="6">
    <location>
        <begin position="719"/>
        <end position="742"/>
    </location>
</feature>
<accession>A0ABW2CEH8</accession>
<dbReference type="Proteomes" id="UP001596380">
    <property type="component" value="Unassembled WGS sequence"/>
</dbReference>
<dbReference type="InterPro" id="IPR003838">
    <property type="entry name" value="ABC3_permease_C"/>
</dbReference>
<keyword evidence="4 6" id="KW-1133">Transmembrane helix</keyword>
<dbReference type="PANTHER" id="PTHR30287:SF1">
    <property type="entry name" value="INNER MEMBRANE PROTEIN"/>
    <property type="match status" value="1"/>
</dbReference>
<dbReference type="InterPro" id="IPR038766">
    <property type="entry name" value="Membrane_comp_ABC_pdt"/>
</dbReference>
<comment type="caution">
    <text evidence="8">The sequence shown here is derived from an EMBL/GenBank/DDBJ whole genome shotgun (WGS) entry which is preliminary data.</text>
</comment>
<dbReference type="PANTHER" id="PTHR30287">
    <property type="entry name" value="MEMBRANE COMPONENT OF PREDICTED ABC SUPERFAMILY METABOLITE UPTAKE TRANSPORTER"/>
    <property type="match status" value="1"/>
</dbReference>
<keyword evidence="5 6" id="KW-0472">Membrane</keyword>